<evidence type="ECO:0000256" key="1">
    <source>
        <dbReference type="ARBA" id="ARBA00001971"/>
    </source>
</evidence>
<evidence type="ECO:0008006" key="9">
    <source>
        <dbReference type="Google" id="ProtNLM"/>
    </source>
</evidence>
<dbReference type="InterPro" id="IPR001128">
    <property type="entry name" value="Cyt_P450"/>
</dbReference>
<accession>A0A9W8JBD3</accession>
<keyword evidence="8" id="KW-1185">Reference proteome</keyword>
<keyword evidence="5 6" id="KW-0408">Iron</keyword>
<comment type="similarity">
    <text evidence="2">Belongs to the cytochrome P450 family.</text>
</comment>
<dbReference type="AlphaFoldDB" id="A0A9W8JBD3"/>
<evidence type="ECO:0000313" key="8">
    <source>
        <dbReference type="Proteomes" id="UP001140091"/>
    </source>
</evidence>
<name>A0A9W8JBD3_9AGAR</name>
<dbReference type="EMBL" id="JANBPK010000816">
    <property type="protein sequence ID" value="KAJ2930919.1"/>
    <property type="molecule type" value="Genomic_DNA"/>
</dbReference>
<dbReference type="GO" id="GO:0016705">
    <property type="term" value="F:oxidoreductase activity, acting on paired donors, with incorporation or reduction of molecular oxygen"/>
    <property type="evidence" value="ECO:0007669"/>
    <property type="project" value="InterPro"/>
</dbReference>
<keyword evidence="3 6" id="KW-0479">Metal-binding</keyword>
<dbReference type="GO" id="GO:0020037">
    <property type="term" value="F:heme binding"/>
    <property type="evidence" value="ECO:0007669"/>
    <property type="project" value="InterPro"/>
</dbReference>
<feature type="binding site" description="axial binding residue" evidence="6">
    <location>
        <position position="428"/>
    </location>
    <ligand>
        <name>heme</name>
        <dbReference type="ChEBI" id="CHEBI:30413"/>
    </ligand>
    <ligandPart>
        <name>Fe</name>
        <dbReference type="ChEBI" id="CHEBI:18248"/>
    </ligandPart>
</feature>
<dbReference type="Pfam" id="PF00067">
    <property type="entry name" value="p450"/>
    <property type="match status" value="1"/>
</dbReference>
<comment type="cofactor">
    <cofactor evidence="1 6">
        <name>heme</name>
        <dbReference type="ChEBI" id="CHEBI:30413"/>
    </cofactor>
</comment>
<dbReference type="OrthoDB" id="1844152at2759"/>
<reference evidence="7" key="1">
    <citation type="submission" date="2022-06" db="EMBL/GenBank/DDBJ databases">
        <title>Genome Sequence of Candolleomyces eurysporus.</title>
        <authorList>
            <person name="Buettner E."/>
        </authorList>
    </citation>
    <scope>NUCLEOTIDE SEQUENCE</scope>
    <source>
        <strain evidence="7">VTCC 930004</strain>
    </source>
</reference>
<dbReference type="Gene3D" id="1.10.630.10">
    <property type="entry name" value="Cytochrome P450"/>
    <property type="match status" value="1"/>
</dbReference>
<dbReference type="Proteomes" id="UP001140091">
    <property type="component" value="Unassembled WGS sequence"/>
</dbReference>
<dbReference type="InterPro" id="IPR002403">
    <property type="entry name" value="Cyt_P450_E_grp-IV"/>
</dbReference>
<evidence type="ECO:0000256" key="6">
    <source>
        <dbReference type="PIRSR" id="PIRSR602403-1"/>
    </source>
</evidence>
<feature type="non-terminal residue" evidence="7">
    <location>
        <position position="490"/>
    </location>
</feature>
<keyword evidence="4" id="KW-0560">Oxidoreductase</keyword>
<dbReference type="CDD" id="cd11041">
    <property type="entry name" value="CYP503A1-like"/>
    <property type="match status" value="1"/>
</dbReference>
<dbReference type="GO" id="GO:0004497">
    <property type="term" value="F:monooxygenase activity"/>
    <property type="evidence" value="ECO:0007669"/>
    <property type="project" value="InterPro"/>
</dbReference>
<dbReference type="SUPFAM" id="SSF48264">
    <property type="entry name" value="Cytochrome P450"/>
    <property type="match status" value="1"/>
</dbReference>
<evidence type="ECO:0000256" key="2">
    <source>
        <dbReference type="ARBA" id="ARBA00010617"/>
    </source>
</evidence>
<evidence type="ECO:0000256" key="5">
    <source>
        <dbReference type="ARBA" id="ARBA00023004"/>
    </source>
</evidence>
<gene>
    <name evidence="7" type="ORF">H1R20_g6187</name>
</gene>
<proteinExistence type="inferred from homology"/>
<dbReference type="PANTHER" id="PTHR46206">
    <property type="entry name" value="CYTOCHROME P450"/>
    <property type="match status" value="1"/>
</dbReference>
<keyword evidence="6" id="KW-0349">Heme</keyword>
<dbReference type="InterPro" id="IPR036396">
    <property type="entry name" value="Cyt_P450_sf"/>
</dbReference>
<evidence type="ECO:0000256" key="4">
    <source>
        <dbReference type="ARBA" id="ARBA00023002"/>
    </source>
</evidence>
<evidence type="ECO:0000256" key="3">
    <source>
        <dbReference type="ARBA" id="ARBA00022723"/>
    </source>
</evidence>
<sequence>MPYTAYFGLAVAGWISYQWYWFRENLKKVEHIPTVGSDSFIGAYLSAWKYIFSGHKMVEEGYKKYPNGVFKVPSFETSSRWIIVASGPKLVDDIRKVSEDHALPATDVSLADGLYFWNEATSCSSTSHVGLIQADDEEYRKWTSYPVLNTLLPIVTRTTNRFFVGLPVCRNRDYLTMLEKFAARLMVSVYSVTLSPSFLRPLMAYLTSNVPAAEKKVKQYLGPIIEERLRQDAELGRDRPDKPNDMITWLLDLAPEELRTVDDVVTRLLISNFAAIYTTSNLLSDLLFHLAAYPEYVEPLRAEVESVTREHGWTKEAMARLYKLDSIMKETGRLAGVNIVTSQRKVHQAFTLSNGIMIPEGFTVGIASNSTHYDSSIYEDASTFNGFRYVAENSSDSDAHEPSAEQVKRQMVSLDTKYVLFGTLKGVCISPSPGRFFAVNEIKTMAAYMLLNYDMKLPGDDSTPPPGFFIGSSRSAPLSAHILFRKRTST</sequence>
<protein>
    <recommendedName>
        <fullName evidence="9">Cytochrome P450</fullName>
    </recommendedName>
</protein>
<dbReference type="GO" id="GO:0005506">
    <property type="term" value="F:iron ion binding"/>
    <property type="evidence" value="ECO:0007669"/>
    <property type="project" value="InterPro"/>
</dbReference>
<evidence type="ECO:0000313" key="7">
    <source>
        <dbReference type="EMBL" id="KAJ2930919.1"/>
    </source>
</evidence>
<comment type="caution">
    <text evidence="7">The sequence shown here is derived from an EMBL/GenBank/DDBJ whole genome shotgun (WGS) entry which is preliminary data.</text>
</comment>
<dbReference type="PRINTS" id="PR00465">
    <property type="entry name" value="EP450IV"/>
</dbReference>
<organism evidence="7 8">
    <name type="scientific">Candolleomyces eurysporus</name>
    <dbReference type="NCBI Taxonomy" id="2828524"/>
    <lineage>
        <taxon>Eukaryota</taxon>
        <taxon>Fungi</taxon>
        <taxon>Dikarya</taxon>
        <taxon>Basidiomycota</taxon>
        <taxon>Agaricomycotina</taxon>
        <taxon>Agaricomycetes</taxon>
        <taxon>Agaricomycetidae</taxon>
        <taxon>Agaricales</taxon>
        <taxon>Agaricineae</taxon>
        <taxon>Psathyrellaceae</taxon>
        <taxon>Candolleomyces</taxon>
    </lineage>
</organism>